<dbReference type="InterPro" id="IPR002401">
    <property type="entry name" value="Cyt_P450_E_grp-I"/>
</dbReference>
<evidence type="ECO:0000256" key="10">
    <source>
        <dbReference type="RuleBase" id="RU000461"/>
    </source>
</evidence>
<dbReference type="GO" id="GO:0004497">
    <property type="term" value="F:monooxygenase activity"/>
    <property type="evidence" value="ECO:0007669"/>
    <property type="project" value="UniProtKB-KW"/>
</dbReference>
<dbReference type="InterPro" id="IPR017972">
    <property type="entry name" value="Cyt_P450_CS"/>
</dbReference>
<dbReference type="PRINTS" id="PR00463">
    <property type="entry name" value="EP450I"/>
</dbReference>
<dbReference type="CDD" id="cd11065">
    <property type="entry name" value="CYP64-like"/>
    <property type="match status" value="1"/>
</dbReference>
<name>A0A5C3KIZ4_COPMA</name>
<evidence type="ECO:0000256" key="1">
    <source>
        <dbReference type="ARBA" id="ARBA00001971"/>
    </source>
</evidence>
<keyword evidence="4 9" id="KW-0349">Heme</keyword>
<evidence type="ECO:0000256" key="5">
    <source>
        <dbReference type="ARBA" id="ARBA00022723"/>
    </source>
</evidence>
<dbReference type="AlphaFoldDB" id="A0A5C3KIZ4"/>
<dbReference type="Pfam" id="PF00067">
    <property type="entry name" value="p450"/>
    <property type="match status" value="1"/>
</dbReference>
<dbReference type="PROSITE" id="PS00086">
    <property type="entry name" value="CYTOCHROME_P450"/>
    <property type="match status" value="1"/>
</dbReference>
<evidence type="ECO:0000256" key="2">
    <source>
        <dbReference type="ARBA" id="ARBA00005179"/>
    </source>
</evidence>
<dbReference type="Gene3D" id="1.10.630.10">
    <property type="entry name" value="Cytochrome P450"/>
    <property type="match status" value="1"/>
</dbReference>
<evidence type="ECO:0000313" key="12">
    <source>
        <dbReference type="Proteomes" id="UP000307440"/>
    </source>
</evidence>
<comment type="cofactor">
    <cofactor evidence="1 9">
        <name>heme</name>
        <dbReference type="ChEBI" id="CHEBI:30413"/>
    </cofactor>
</comment>
<dbReference type="Proteomes" id="UP000307440">
    <property type="component" value="Unassembled WGS sequence"/>
</dbReference>
<evidence type="ECO:0000256" key="9">
    <source>
        <dbReference type="PIRSR" id="PIRSR602401-1"/>
    </source>
</evidence>
<feature type="binding site" description="axial binding residue" evidence="9">
    <location>
        <position position="391"/>
    </location>
    <ligand>
        <name>heme</name>
        <dbReference type="ChEBI" id="CHEBI:30413"/>
    </ligand>
    <ligandPart>
        <name>Fe</name>
        <dbReference type="ChEBI" id="CHEBI:18248"/>
    </ligandPart>
</feature>
<dbReference type="EMBL" id="ML210311">
    <property type="protein sequence ID" value="TFK20130.1"/>
    <property type="molecule type" value="Genomic_DNA"/>
</dbReference>
<proteinExistence type="inferred from homology"/>
<organism evidence="11 12">
    <name type="scientific">Coprinopsis marcescibilis</name>
    <name type="common">Agaric fungus</name>
    <name type="synonym">Psathyrella marcescibilis</name>
    <dbReference type="NCBI Taxonomy" id="230819"/>
    <lineage>
        <taxon>Eukaryota</taxon>
        <taxon>Fungi</taxon>
        <taxon>Dikarya</taxon>
        <taxon>Basidiomycota</taxon>
        <taxon>Agaricomycotina</taxon>
        <taxon>Agaricomycetes</taxon>
        <taxon>Agaricomycetidae</taxon>
        <taxon>Agaricales</taxon>
        <taxon>Agaricineae</taxon>
        <taxon>Psathyrellaceae</taxon>
        <taxon>Coprinopsis</taxon>
    </lineage>
</organism>
<keyword evidence="6 10" id="KW-0560">Oxidoreductase</keyword>
<dbReference type="PANTHER" id="PTHR46300">
    <property type="entry name" value="P450, PUTATIVE (EUROFUNG)-RELATED-RELATED"/>
    <property type="match status" value="1"/>
</dbReference>
<dbReference type="InterPro" id="IPR050364">
    <property type="entry name" value="Cytochrome_P450_fung"/>
</dbReference>
<dbReference type="PANTHER" id="PTHR46300:SF7">
    <property type="entry name" value="P450, PUTATIVE (EUROFUNG)-RELATED"/>
    <property type="match status" value="1"/>
</dbReference>
<evidence type="ECO:0000256" key="6">
    <source>
        <dbReference type="ARBA" id="ARBA00023002"/>
    </source>
</evidence>
<evidence type="ECO:0000313" key="11">
    <source>
        <dbReference type="EMBL" id="TFK20130.1"/>
    </source>
</evidence>
<keyword evidence="5 9" id="KW-0479">Metal-binding</keyword>
<dbReference type="SUPFAM" id="SSF48264">
    <property type="entry name" value="Cytochrome P450"/>
    <property type="match status" value="1"/>
</dbReference>
<keyword evidence="12" id="KW-1185">Reference proteome</keyword>
<reference evidence="11 12" key="1">
    <citation type="journal article" date="2019" name="Nat. Ecol. Evol.">
        <title>Megaphylogeny resolves global patterns of mushroom evolution.</title>
        <authorList>
            <person name="Varga T."/>
            <person name="Krizsan K."/>
            <person name="Foldi C."/>
            <person name="Dima B."/>
            <person name="Sanchez-Garcia M."/>
            <person name="Sanchez-Ramirez S."/>
            <person name="Szollosi G.J."/>
            <person name="Szarkandi J.G."/>
            <person name="Papp V."/>
            <person name="Albert L."/>
            <person name="Andreopoulos W."/>
            <person name="Angelini C."/>
            <person name="Antonin V."/>
            <person name="Barry K.W."/>
            <person name="Bougher N.L."/>
            <person name="Buchanan P."/>
            <person name="Buyck B."/>
            <person name="Bense V."/>
            <person name="Catcheside P."/>
            <person name="Chovatia M."/>
            <person name="Cooper J."/>
            <person name="Damon W."/>
            <person name="Desjardin D."/>
            <person name="Finy P."/>
            <person name="Geml J."/>
            <person name="Haridas S."/>
            <person name="Hughes K."/>
            <person name="Justo A."/>
            <person name="Karasinski D."/>
            <person name="Kautmanova I."/>
            <person name="Kiss B."/>
            <person name="Kocsube S."/>
            <person name="Kotiranta H."/>
            <person name="LaButti K.M."/>
            <person name="Lechner B.E."/>
            <person name="Liimatainen K."/>
            <person name="Lipzen A."/>
            <person name="Lukacs Z."/>
            <person name="Mihaltcheva S."/>
            <person name="Morgado L.N."/>
            <person name="Niskanen T."/>
            <person name="Noordeloos M.E."/>
            <person name="Ohm R.A."/>
            <person name="Ortiz-Santana B."/>
            <person name="Ovrebo C."/>
            <person name="Racz N."/>
            <person name="Riley R."/>
            <person name="Savchenko A."/>
            <person name="Shiryaev A."/>
            <person name="Soop K."/>
            <person name="Spirin V."/>
            <person name="Szebenyi C."/>
            <person name="Tomsovsky M."/>
            <person name="Tulloss R.E."/>
            <person name="Uehling J."/>
            <person name="Grigoriev I.V."/>
            <person name="Vagvolgyi C."/>
            <person name="Papp T."/>
            <person name="Martin F.M."/>
            <person name="Miettinen O."/>
            <person name="Hibbett D.S."/>
            <person name="Nagy L.G."/>
        </authorList>
    </citation>
    <scope>NUCLEOTIDE SEQUENCE [LARGE SCALE GENOMIC DNA]</scope>
    <source>
        <strain evidence="11 12">CBS 121175</strain>
    </source>
</reference>
<evidence type="ECO:0000256" key="3">
    <source>
        <dbReference type="ARBA" id="ARBA00010617"/>
    </source>
</evidence>
<dbReference type="InterPro" id="IPR001128">
    <property type="entry name" value="Cyt_P450"/>
</dbReference>
<protein>
    <submittedName>
        <fullName evidence="11">Cytochrome P450</fullName>
    </submittedName>
</protein>
<dbReference type="STRING" id="230819.A0A5C3KIZ4"/>
<sequence>MLHESLPLSGNMIYLEILGQRILVLNSLSTILPLLEAKASNNSDRLPVPALDMAGFGEWNFATMNNNSELRAHRRAFHHFMSQHHINLYWPILEQEALHMLRRLLGDSADVLEAARLFFGTSIMRTSYGAVDPTYNQGLIRDGETIVKGFSSAAAPGKMLVNIFPVLKYIPSWLPGAGWKHTLDDLAVVGDRVLNNAFNDAKARINTGAERDEFPCAVKMFLDEMEGDDENLSYSERERVARNAIAVSFVGGSDTVVTSARALIFAMASHPDVQRKAQAELDAVVGAERLPSPTDMDHLPYMQAIVKEIGRWHTVVPLGLPHASRDDDVFNGYFIPGKTILMPNVWAIMHDPEIFEDPDKFNPERYLKDGKIDPSVLDSFGGAFGFGRRTCPGRYFSQSALQFMAASLLAVFDIRPPRDEAGNPISMKMETSSNLQIIS</sequence>
<comment type="pathway">
    <text evidence="2">Secondary metabolite biosynthesis.</text>
</comment>
<gene>
    <name evidence="11" type="ORF">FA15DRAFT_721707</name>
</gene>
<dbReference type="GO" id="GO:0005506">
    <property type="term" value="F:iron ion binding"/>
    <property type="evidence" value="ECO:0007669"/>
    <property type="project" value="InterPro"/>
</dbReference>
<comment type="similarity">
    <text evidence="3 10">Belongs to the cytochrome P450 family.</text>
</comment>
<dbReference type="OrthoDB" id="2789670at2759"/>
<accession>A0A5C3KIZ4</accession>
<keyword evidence="7 9" id="KW-0408">Iron</keyword>
<dbReference type="GO" id="GO:0016705">
    <property type="term" value="F:oxidoreductase activity, acting on paired donors, with incorporation or reduction of molecular oxygen"/>
    <property type="evidence" value="ECO:0007669"/>
    <property type="project" value="InterPro"/>
</dbReference>
<evidence type="ECO:0000256" key="7">
    <source>
        <dbReference type="ARBA" id="ARBA00023004"/>
    </source>
</evidence>
<dbReference type="InterPro" id="IPR036396">
    <property type="entry name" value="Cyt_P450_sf"/>
</dbReference>
<evidence type="ECO:0000256" key="4">
    <source>
        <dbReference type="ARBA" id="ARBA00022617"/>
    </source>
</evidence>
<keyword evidence="8 10" id="KW-0503">Monooxygenase</keyword>
<dbReference type="GO" id="GO:0020037">
    <property type="term" value="F:heme binding"/>
    <property type="evidence" value="ECO:0007669"/>
    <property type="project" value="InterPro"/>
</dbReference>
<evidence type="ECO:0000256" key="8">
    <source>
        <dbReference type="ARBA" id="ARBA00023033"/>
    </source>
</evidence>